<sequence>MTITLALTDQDKATLRTAAYGAVALLSAADATGKPHKIATTGSIALSSAIGATGHVLATKTRDIDLYGKSVAELADRVLPALTESMTLLKRQDPVEAGNFRGIVLTAIEAATQVHQGRPGPVLTDMITKITGALDAA</sequence>
<evidence type="ECO:0000313" key="1">
    <source>
        <dbReference type="EMBL" id="NJP94092.1"/>
    </source>
</evidence>
<dbReference type="RefSeq" id="WP_168014690.1">
    <property type="nucleotide sequence ID" value="NZ_JAATEP010000026.1"/>
</dbReference>
<dbReference type="EMBL" id="JAATEP010000026">
    <property type="protein sequence ID" value="NJP94092.1"/>
    <property type="molecule type" value="Genomic_DNA"/>
</dbReference>
<dbReference type="Proteomes" id="UP000696294">
    <property type="component" value="Unassembled WGS sequence"/>
</dbReference>
<proteinExistence type="predicted"/>
<reference evidence="1 2" key="1">
    <citation type="submission" date="2020-03" db="EMBL/GenBank/DDBJ databases">
        <title>WGS of actinomycetes isolated from Thailand.</title>
        <authorList>
            <person name="Thawai C."/>
        </authorList>
    </citation>
    <scope>NUCLEOTIDE SEQUENCE [LARGE SCALE GENOMIC DNA]</scope>
    <source>
        <strain evidence="1 2">FMUSA5-5</strain>
    </source>
</reference>
<evidence type="ECO:0000313" key="2">
    <source>
        <dbReference type="Proteomes" id="UP000696294"/>
    </source>
</evidence>
<gene>
    <name evidence="1" type="ORF">HCN51_32440</name>
</gene>
<name>A0ABX1BCH1_9ACTN</name>
<keyword evidence="2" id="KW-1185">Reference proteome</keyword>
<protein>
    <recommendedName>
        <fullName evidence="3">D-alanyl-D-alanine carboxypeptidase</fullName>
    </recommendedName>
</protein>
<accession>A0ABX1BCH1</accession>
<organism evidence="1 2">
    <name type="scientific">Nonomuraea composti</name>
    <dbReference type="NCBI Taxonomy" id="2720023"/>
    <lineage>
        <taxon>Bacteria</taxon>
        <taxon>Bacillati</taxon>
        <taxon>Actinomycetota</taxon>
        <taxon>Actinomycetes</taxon>
        <taxon>Streptosporangiales</taxon>
        <taxon>Streptosporangiaceae</taxon>
        <taxon>Nonomuraea</taxon>
    </lineage>
</organism>
<comment type="caution">
    <text evidence="1">The sequence shown here is derived from an EMBL/GenBank/DDBJ whole genome shotgun (WGS) entry which is preliminary data.</text>
</comment>
<evidence type="ECO:0008006" key="3">
    <source>
        <dbReference type="Google" id="ProtNLM"/>
    </source>
</evidence>